<evidence type="ECO:0000313" key="3">
    <source>
        <dbReference type="Proteomes" id="UP000479190"/>
    </source>
</evidence>
<gene>
    <name evidence="2" type="ORF">TBRA_LOCUS3836</name>
</gene>
<dbReference type="EMBL" id="CADCXV010000659">
    <property type="protein sequence ID" value="CAB0031879.1"/>
    <property type="molecule type" value="Genomic_DNA"/>
</dbReference>
<feature type="compositionally biased region" description="Basic and acidic residues" evidence="1">
    <location>
        <begin position="20"/>
        <end position="32"/>
    </location>
</feature>
<reference evidence="2 3" key="1">
    <citation type="submission" date="2020-02" db="EMBL/GenBank/DDBJ databases">
        <authorList>
            <person name="Ferguson B K."/>
        </authorList>
    </citation>
    <scope>NUCLEOTIDE SEQUENCE [LARGE SCALE GENOMIC DNA]</scope>
</reference>
<keyword evidence="3" id="KW-1185">Reference proteome</keyword>
<accession>A0A6H5I3U5</accession>
<evidence type="ECO:0000256" key="1">
    <source>
        <dbReference type="SAM" id="MobiDB-lite"/>
    </source>
</evidence>
<proteinExistence type="predicted"/>
<evidence type="ECO:0000313" key="2">
    <source>
        <dbReference type="EMBL" id="CAB0031879.1"/>
    </source>
</evidence>
<dbReference type="Gene3D" id="2.40.70.10">
    <property type="entry name" value="Acid Proteases"/>
    <property type="match status" value="1"/>
</dbReference>
<dbReference type="AlphaFoldDB" id="A0A6H5I3U5"/>
<dbReference type="InterPro" id="IPR021109">
    <property type="entry name" value="Peptidase_aspartic_dom_sf"/>
</dbReference>
<dbReference type="SUPFAM" id="SSF50630">
    <property type="entry name" value="Acid proteases"/>
    <property type="match status" value="1"/>
</dbReference>
<sequence>MQEAEEYSKNSLAKVVSAKATREAEETKEESSGRPPQVKWESCLRGFDDESQQLWLEIQTAPAATLGADAQIPDPAEIAALDNDNRHLAKIALGGREYTALIDPGATCSVVLPRVAEEIGAKVEKKAGWIQGGSGGLYKTWGDLPMTLSVDGLDGKIRPTHSHTRLTISEPSRRLHETVRQFWAKSEKF</sequence>
<dbReference type="Proteomes" id="UP000479190">
    <property type="component" value="Unassembled WGS sequence"/>
</dbReference>
<dbReference type="Pfam" id="PF13650">
    <property type="entry name" value="Asp_protease_2"/>
    <property type="match status" value="1"/>
</dbReference>
<protein>
    <submittedName>
        <fullName evidence="2">Uncharacterized protein</fullName>
    </submittedName>
</protein>
<name>A0A6H5I3U5_9HYME</name>
<organism evidence="2 3">
    <name type="scientific">Trichogramma brassicae</name>
    <dbReference type="NCBI Taxonomy" id="86971"/>
    <lineage>
        <taxon>Eukaryota</taxon>
        <taxon>Metazoa</taxon>
        <taxon>Ecdysozoa</taxon>
        <taxon>Arthropoda</taxon>
        <taxon>Hexapoda</taxon>
        <taxon>Insecta</taxon>
        <taxon>Pterygota</taxon>
        <taxon>Neoptera</taxon>
        <taxon>Endopterygota</taxon>
        <taxon>Hymenoptera</taxon>
        <taxon>Apocrita</taxon>
        <taxon>Proctotrupomorpha</taxon>
        <taxon>Chalcidoidea</taxon>
        <taxon>Trichogrammatidae</taxon>
        <taxon>Trichogramma</taxon>
    </lineage>
</organism>
<feature type="region of interest" description="Disordered" evidence="1">
    <location>
        <begin position="1"/>
        <end position="40"/>
    </location>
</feature>